<evidence type="ECO:0000313" key="3">
    <source>
        <dbReference type="Proteomes" id="UP001196413"/>
    </source>
</evidence>
<reference evidence="2" key="1">
    <citation type="submission" date="2021-06" db="EMBL/GenBank/DDBJ databases">
        <title>Parelaphostrongylus tenuis whole genome reference sequence.</title>
        <authorList>
            <person name="Garwood T.J."/>
            <person name="Larsen P.A."/>
            <person name="Fountain-Jones N.M."/>
            <person name="Garbe J.R."/>
            <person name="Macchietto M.G."/>
            <person name="Kania S.A."/>
            <person name="Gerhold R.W."/>
            <person name="Richards J.E."/>
            <person name="Wolf T.M."/>
        </authorList>
    </citation>
    <scope>NUCLEOTIDE SEQUENCE</scope>
    <source>
        <strain evidence="2">MNPRO001-30</strain>
        <tissue evidence="2">Meninges</tissue>
    </source>
</reference>
<feature type="compositionally biased region" description="Polar residues" evidence="1">
    <location>
        <begin position="89"/>
        <end position="106"/>
    </location>
</feature>
<proteinExistence type="predicted"/>
<accession>A0AAD5QVX6</accession>
<feature type="region of interest" description="Disordered" evidence="1">
    <location>
        <begin position="88"/>
        <end position="123"/>
    </location>
</feature>
<evidence type="ECO:0000313" key="2">
    <source>
        <dbReference type="EMBL" id="KAJ1363654.1"/>
    </source>
</evidence>
<comment type="caution">
    <text evidence="2">The sequence shown here is derived from an EMBL/GenBank/DDBJ whole genome shotgun (WGS) entry which is preliminary data.</text>
</comment>
<evidence type="ECO:0000256" key="1">
    <source>
        <dbReference type="SAM" id="MobiDB-lite"/>
    </source>
</evidence>
<organism evidence="2 3">
    <name type="scientific">Parelaphostrongylus tenuis</name>
    <name type="common">Meningeal worm</name>
    <dbReference type="NCBI Taxonomy" id="148309"/>
    <lineage>
        <taxon>Eukaryota</taxon>
        <taxon>Metazoa</taxon>
        <taxon>Ecdysozoa</taxon>
        <taxon>Nematoda</taxon>
        <taxon>Chromadorea</taxon>
        <taxon>Rhabditida</taxon>
        <taxon>Rhabditina</taxon>
        <taxon>Rhabditomorpha</taxon>
        <taxon>Strongyloidea</taxon>
        <taxon>Metastrongylidae</taxon>
        <taxon>Parelaphostrongylus</taxon>
    </lineage>
</organism>
<protein>
    <submittedName>
        <fullName evidence="2">Uncharacterized protein</fullName>
    </submittedName>
</protein>
<keyword evidence="3" id="KW-1185">Reference proteome</keyword>
<sequence>MDRRVVLNLKSGEMERITSEYCYLICVIDMLDNNKAVKKSTKKAAKDNLHRNVLTWKLLKKKHAVNADICGEGTTTLDVGRSIVREASETTVSLSSPEQCSSNCEGDSSHFGKLGRTPVTHSL</sequence>
<name>A0AAD5QVX6_PARTN</name>
<dbReference type="EMBL" id="JAHQIW010004781">
    <property type="protein sequence ID" value="KAJ1363654.1"/>
    <property type="molecule type" value="Genomic_DNA"/>
</dbReference>
<dbReference type="AlphaFoldDB" id="A0AAD5QVX6"/>
<gene>
    <name evidence="2" type="ORF">KIN20_023569</name>
</gene>
<dbReference type="Proteomes" id="UP001196413">
    <property type="component" value="Unassembled WGS sequence"/>
</dbReference>